<evidence type="ECO:0000313" key="1">
    <source>
        <dbReference type="EMBL" id="AXH46909.1"/>
    </source>
</evidence>
<dbReference type="GeneID" id="60321633"/>
<proteinExistence type="predicted"/>
<accession>A0A345KV57</accession>
<evidence type="ECO:0000313" key="2">
    <source>
        <dbReference type="Proteomes" id="UP000259472"/>
    </source>
</evidence>
<gene>
    <name evidence="1" type="primary">73</name>
    <name evidence="1" type="ORF">SEA_AMINAY_73</name>
</gene>
<keyword evidence="2" id="KW-1185">Reference proteome</keyword>
<name>A0A345KV57_9CAUD</name>
<dbReference type="Proteomes" id="UP000259472">
    <property type="component" value="Segment"/>
</dbReference>
<protein>
    <submittedName>
        <fullName evidence="1">Uncharacterized protein</fullName>
    </submittedName>
</protein>
<dbReference type="RefSeq" id="YP_009950223.1">
    <property type="nucleotide sequence ID" value="NC_051588.1"/>
</dbReference>
<organism evidence="1 2">
    <name type="scientific">Mycobacterium phage Aminay</name>
    <dbReference type="NCBI Taxonomy" id="2250291"/>
    <lineage>
        <taxon>Viruses</taxon>
        <taxon>Duplodnaviria</taxon>
        <taxon>Heunggongvirae</taxon>
        <taxon>Uroviricota</taxon>
        <taxon>Caudoviricetes</taxon>
        <taxon>Weiservirinae</taxon>
        <taxon>Aminayvirus</taxon>
        <taxon>Aminayvirus aminay</taxon>
    </lineage>
</organism>
<dbReference type="EMBL" id="MH509442">
    <property type="protein sequence ID" value="AXH46909.1"/>
    <property type="molecule type" value="Genomic_DNA"/>
</dbReference>
<reference evidence="2" key="1">
    <citation type="submission" date="2018-06" db="EMBL/GenBank/DDBJ databases">
        <authorList>
            <person name="Zhirakovskaya E."/>
        </authorList>
    </citation>
    <scope>NUCLEOTIDE SEQUENCE [LARGE SCALE GENOMIC DNA]</scope>
</reference>
<sequence length="103" mass="11222">MIRDSVWLTDEEAQAANAAMRAIDCGAPGARPEQALTAALAAVNKVRSRDRLASAASSAVYEALRPLVGRKDFIEIAVTVRDRREDELVAQVTVEDERGRRGE</sequence>
<dbReference type="KEGG" id="vg:60321633"/>